<evidence type="ECO:0000313" key="2">
    <source>
        <dbReference type="EMBL" id="KAK5996047.1"/>
    </source>
</evidence>
<organism evidence="2 3">
    <name type="scientific">Cladobotryum mycophilum</name>
    <dbReference type="NCBI Taxonomy" id="491253"/>
    <lineage>
        <taxon>Eukaryota</taxon>
        <taxon>Fungi</taxon>
        <taxon>Dikarya</taxon>
        <taxon>Ascomycota</taxon>
        <taxon>Pezizomycotina</taxon>
        <taxon>Sordariomycetes</taxon>
        <taxon>Hypocreomycetidae</taxon>
        <taxon>Hypocreales</taxon>
        <taxon>Hypocreaceae</taxon>
        <taxon>Cladobotryum</taxon>
    </lineage>
</organism>
<reference evidence="2 3" key="1">
    <citation type="submission" date="2024-01" db="EMBL/GenBank/DDBJ databases">
        <title>Complete genome of Cladobotryum mycophilum ATHUM6906.</title>
        <authorList>
            <person name="Christinaki A.C."/>
            <person name="Myridakis A.I."/>
            <person name="Kouvelis V.N."/>
        </authorList>
    </citation>
    <scope>NUCLEOTIDE SEQUENCE [LARGE SCALE GENOMIC DNA]</scope>
    <source>
        <strain evidence="2 3">ATHUM6906</strain>
    </source>
</reference>
<keyword evidence="1" id="KW-1133">Transmembrane helix</keyword>
<keyword evidence="1" id="KW-0472">Membrane</keyword>
<protein>
    <submittedName>
        <fullName evidence="2">Uncharacterized protein</fullName>
    </submittedName>
</protein>
<dbReference type="EMBL" id="JAVFKD010000004">
    <property type="protein sequence ID" value="KAK5996047.1"/>
    <property type="molecule type" value="Genomic_DNA"/>
</dbReference>
<comment type="caution">
    <text evidence="2">The sequence shown here is derived from an EMBL/GenBank/DDBJ whole genome shotgun (WGS) entry which is preliminary data.</text>
</comment>
<gene>
    <name evidence="2" type="ORF">PT974_04473</name>
</gene>
<sequence>MRTHIIPAKKEFQKTGKPISHGKIFIKALLVALIVGIVLEIISACTGSDNQYQDVENPQNTEYIGAGPPAFEAPQAPMPIMGGNGFWTPLHNAAADLAV</sequence>
<name>A0ABR0SVX4_9HYPO</name>
<keyword evidence="3" id="KW-1185">Reference proteome</keyword>
<evidence type="ECO:0000256" key="1">
    <source>
        <dbReference type="SAM" id="Phobius"/>
    </source>
</evidence>
<accession>A0ABR0SVX4</accession>
<dbReference type="Proteomes" id="UP001338125">
    <property type="component" value="Unassembled WGS sequence"/>
</dbReference>
<proteinExistence type="predicted"/>
<evidence type="ECO:0000313" key="3">
    <source>
        <dbReference type="Proteomes" id="UP001338125"/>
    </source>
</evidence>
<keyword evidence="1" id="KW-0812">Transmembrane</keyword>
<feature type="transmembrane region" description="Helical" evidence="1">
    <location>
        <begin position="24"/>
        <end position="44"/>
    </location>
</feature>